<dbReference type="SUPFAM" id="SSF144091">
    <property type="entry name" value="Rhomboid-like"/>
    <property type="match status" value="1"/>
</dbReference>
<feature type="transmembrane region" description="Helical" evidence="10">
    <location>
        <begin position="376"/>
        <end position="395"/>
    </location>
</feature>
<feature type="transmembrane region" description="Helical" evidence="10">
    <location>
        <begin position="260"/>
        <end position="278"/>
    </location>
</feature>
<dbReference type="GO" id="GO:0006508">
    <property type="term" value="P:proteolysis"/>
    <property type="evidence" value="ECO:0007669"/>
    <property type="project" value="UniProtKB-KW"/>
</dbReference>
<evidence type="ECO:0000256" key="6">
    <source>
        <dbReference type="ARBA" id="ARBA00022801"/>
    </source>
</evidence>
<name>G4T6B6_SERID</name>
<keyword evidence="9 10" id="KW-0472">Membrane</keyword>
<comment type="subcellular location">
    <subcellularLocation>
        <location evidence="2 10">Membrane</location>
        <topology evidence="2 10">Multi-pass membrane protein</topology>
    </subcellularLocation>
</comment>
<dbReference type="EC" id="3.4.21.105" evidence="10"/>
<dbReference type="HOGENOM" id="CLU_022618_1_1_1"/>
<evidence type="ECO:0000256" key="10">
    <source>
        <dbReference type="RuleBase" id="RU362115"/>
    </source>
</evidence>
<comment type="similarity">
    <text evidence="3 10">Belongs to the peptidase S54 family.</text>
</comment>
<dbReference type="InterPro" id="IPR002610">
    <property type="entry name" value="Peptidase_S54_rhomboid-like"/>
</dbReference>
<keyword evidence="6 10" id="KW-0378">Hydrolase</keyword>
<feature type="compositionally biased region" description="Basic and acidic residues" evidence="11">
    <location>
        <begin position="152"/>
        <end position="166"/>
    </location>
</feature>
<keyword evidence="7 10" id="KW-0720">Serine protease</keyword>
<dbReference type="Proteomes" id="UP000007148">
    <property type="component" value="Unassembled WGS sequence"/>
</dbReference>
<evidence type="ECO:0000313" key="14">
    <source>
        <dbReference type="Proteomes" id="UP000007148"/>
    </source>
</evidence>
<evidence type="ECO:0000256" key="4">
    <source>
        <dbReference type="ARBA" id="ARBA00022670"/>
    </source>
</evidence>
<sequence>MASEPPPPFHQQQQYHQPPAFATQPVNFNDSHSDFFQRAPTDGNPTGIQHEERRTYNDRSSVLTGWTSGITVPYHSEKRDDGQTHAQAIANEYSNRASRMEPSATYNASPNARHSQALSGGGDRKSVGPDSAGLSYIDENFRYYSSRGTPVSHDHRRLDSPTDAHDAPLVSNAADMDGSGHRLRDLGKSVILAAPSYAMQFPMPPYDANQPAVPPEYAEPPSNNRKLNLWGKLVDRNHGSSLEQQLERRKRGIQRQRRPYVVWFLTVVMLAVMIYEIVENKRVTGSPFAFKPQLNPMIGPASIELITLGARFPPCMKFIPDVPPTLSIGCANATSTTLTSSTICTIEDVCGFGGFGVTATGASKEPNQWFRFITPIFLHAGIIHFLLNMFAQWVLSGQVEREMGSIGFFILYFACGVFGNILGGNFALVGQPSVGASGAIVGTLAVLWVDLIAHWGIEYKPVQKLIGHIINLVLVVGMGYIPGVDNFSHLGGLLMGLITGIILLPIISTTKRHKMIVWALRIAMIPLAIVLFVVLIRNFYTGDPSKACSWCRYLSCIPTANNNRCRGTGLTTTTISN</sequence>
<evidence type="ECO:0000256" key="8">
    <source>
        <dbReference type="ARBA" id="ARBA00022989"/>
    </source>
</evidence>
<evidence type="ECO:0000313" key="13">
    <source>
        <dbReference type="EMBL" id="CCA66839.1"/>
    </source>
</evidence>
<dbReference type="InParanoid" id="G4T6B6"/>
<dbReference type="PANTHER" id="PTHR22936:SF69">
    <property type="entry name" value="RHOMBOID-LIKE PROTEIN"/>
    <property type="match status" value="1"/>
</dbReference>
<feature type="transmembrane region" description="Helical" evidence="10">
    <location>
        <begin position="487"/>
        <end position="506"/>
    </location>
</feature>
<feature type="region of interest" description="Disordered" evidence="11">
    <location>
        <begin position="1"/>
        <end position="60"/>
    </location>
</feature>
<evidence type="ECO:0000256" key="5">
    <source>
        <dbReference type="ARBA" id="ARBA00022692"/>
    </source>
</evidence>
<feature type="transmembrane region" description="Helical" evidence="10">
    <location>
        <begin position="465"/>
        <end position="481"/>
    </location>
</feature>
<feature type="compositionally biased region" description="Low complexity" evidence="11">
    <location>
        <begin position="10"/>
        <end position="22"/>
    </location>
</feature>
<feature type="transmembrane region" description="Helical" evidence="10">
    <location>
        <begin position="518"/>
        <end position="540"/>
    </location>
</feature>
<comment type="caution">
    <text evidence="13">The sequence shown here is derived from an EMBL/GenBank/DDBJ whole genome shotgun (WGS) entry which is preliminary data.</text>
</comment>
<evidence type="ECO:0000256" key="11">
    <source>
        <dbReference type="SAM" id="MobiDB-lite"/>
    </source>
</evidence>
<feature type="region of interest" description="Disordered" evidence="11">
    <location>
        <begin position="95"/>
        <end position="131"/>
    </location>
</feature>
<comment type="catalytic activity">
    <reaction evidence="1 10">
        <text>Cleaves type-1 transmembrane domains using a catalytic dyad composed of serine and histidine that are contributed by different transmembrane domains.</text>
        <dbReference type="EC" id="3.4.21.105"/>
    </reaction>
</comment>
<proteinExistence type="inferred from homology"/>
<dbReference type="PANTHER" id="PTHR22936">
    <property type="entry name" value="RHOMBOID-RELATED"/>
    <property type="match status" value="1"/>
</dbReference>
<dbReference type="GO" id="GO:0016020">
    <property type="term" value="C:membrane"/>
    <property type="evidence" value="ECO:0007669"/>
    <property type="project" value="UniProtKB-SubCell"/>
</dbReference>
<dbReference type="Gene3D" id="1.20.1540.10">
    <property type="entry name" value="Rhomboid-like"/>
    <property type="match status" value="1"/>
</dbReference>
<evidence type="ECO:0000259" key="12">
    <source>
        <dbReference type="Pfam" id="PF01694"/>
    </source>
</evidence>
<keyword evidence="5 10" id="KW-0812">Transmembrane</keyword>
<comment type="function">
    <text evidence="10">Serine protease involved in intramembrane proteolysis.</text>
</comment>
<dbReference type="GO" id="GO:0004252">
    <property type="term" value="F:serine-type endopeptidase activity"/>
    <property type="evidence" value="ECO:0007669"/>
    <property type="project" value="InterPro"/>
</dbReference>
<keyword evidence="14" id="KW-1185">Reference proteome</keyword>
<feature type="transmembrane region" description="Helical" evidence="10">
    <location>
        <begin position="407"/>
        <end position="428"/>
    </location>
</feature>
<evidence type="ECO:0000256" key="9">
    <source>
        <dbReference type="ARBA" id="ARBA00023136"/>
    </source>
</evidence>
<keyword evidence="8 10" id="KW-1133">Transmembrane helix</keyword>
<organism evidence="13 14">
    <name type="scientific">Serendipita indica (strain DSM 11827)</name>
    <name type="common">Root endophyte fungus</name>
    <name type="synonym">Piriformospora indica</name>
    <dbReference type="NCBI Taxonomy" id="1109443"/>
    <lineage>
        <taxon>Eukaryota</taxon>
        <taxon>Fungi</taxon>
        <taxon>Dikarya</taxon>
        <taxon>Basidiomycota</taxon>
        <taxon>Agaricomycotina</taxon>
        <taxon>Agaricomycetes</taxon>
        <taxon>Sebacinales</taxon>
        <taxon>Serendipitaceae</taxon>
        <taxon>Serendipita</taxon>
    </lineage>
</organism>
<feature type="domain" description="Peptidase S54 rhomboid" evidence="12">
    <location>
        <begin position="367"/>
        <end position="505"/>
    </location>
</feature>
<dbReference type="Pfam" id="PF01694">
    <property type="entry name" value="Rhomboid"/>
    <property type="match status" value="1"/>
</dbReference>
<feature type="region of interest" description="Disordered" evidence="11">
    <location>
        <begin position="147"/>
        <end position="180"/>
    </location>
</feature>
<dbReference type="AlphaFoldDB" id="G4T6B6"/>
<reference evidence="13 14" key="1">
    <citation type="journal article" date="2011" name="PLoS Pathog.">
        <title>Endophytic Life Strategies Decoded by Genome and Transcriptome Analyses of the Mutualistic Root Symbiont Piriformospora indica.</title>
        <authorList>
            <person name="Zuccaro A."/>
            <person name="Lahrmann U."/>
            <person name="Guldener U."/>
            <person name="Langen G."/>
            <person name="Pfiffi S."/>
            <person name="Biedenkopf D."/>
            <person name="Wong P."/>
            <person name="Samans B."/>
            <person name="Grimm C."/>
            <person name="Basiewicz M."/>
            <person name="Murat C."/>
            <person name="Martin F."/>
            <person name="Kogel K.H."/>
        </authorList>
    </citation>
    <scope>NUCLEOTIDE SEQUENCE [LARGE SCALE GENOMIC DNA]</scope>
    <source>
        <strain evidence="13 14">DSM 11827</strain>
    </source>
</reference>
<dbReference type="eggNOG" id="KOG2290">
    <property type="taxonomic scope" value="Eukaryota"/>
</dbReference>
<gene>
    <name evidence="13" type="ORF">PIIN_00601</name>
</gene>
<protein>
    <recommendedName>
        <fullName evidence="10">Rhomboid-type serine protease</fullName>
        <ecNumber evidence="10">3.4.21.105</ecNumber>
    </recommendedName>
</protein>
<feature type="transmembrane region" description="Helical" evidence="10">
    <location>
        <begin position="434"/>
        <end position="453"/>
    </location>
</feature>
<evidence type="ECO:0000256" key="2">
    <source>
        <dbReference type="ARBA" id="ARBA00004141"/>
    </source>
</evidence>
<dbReference type="InterPro" id="IPR035952">
    <property type="entry name" value="Rhomboid-like_sf"/>
</dbReference>
<evidence type="ECO:0000256" key="7">
    <source>
        <dbReference type="ARBA" id="ARBA00022825"/>
    </source>
</evidence>
<evidence type="ECO:0000256" key="1">
    <source>
        <dbReference type="ARBA" id="ARBA00000156"/>
    </source>
</evidence>
<evidence type="ECO:0000256" key="3">
    <source>
        <dbReference type="ARBA" id="ARBA00009045"/>
    </source>
</evidence>
<keyword evidence="4 10" id="KW-0645">Protease</keyword>
<dbReference type="InterPro" id="IPR022764">
    <property type="entry name" value="Peptidase_S54_rhomboid_dom"/>
</dbReference>
<feature type="compositionally biased region" description="Polar residues" evidence="11">
    <location>
        <begin position="104"/>
        <end position="118"/>
    </location>
</feature>
<dbReference type="STRING" id="1109443.G4T6B6"/>
<dbReference type="OrthoDB" id="2146116at2759"/>
<accession>G4T6B6</accession>
<dbReference type="EMBL" id="CAFZ01000006">
    <property type="protein sequence ID" value="CCA66839.1"/>
    <property type="molecule type" value="Genomic_DNA"/>
</dbReference>